<evidence type="ECO:0000259" key="6">
    <source>
        <dbReference type="Pfam" id="PF03151"/>
    </source>
</evidence>
<dbReference type="SUPFAM" id="SSF103481">
    <property type="entry name" value="Multidrug resistance efflux transporter EmrE"/>
    <property type="match status" value="1"/>
</dbReference>
<dbReference type="Proteomes" id="UP000887566">
    <property type="component" value="Unplaced"/>
</dbReference>
<dbReference type="InterPro" id="IPR050186">
    <property type="entry name" value="TPT_transporter"/>
</dbReference>
<keyword evidence="2 5" id="KW-0812">Transmembrane</keyword>
<feature type="transmembrane region" description="Helical" evidence="5">
    <location>
        <begin position="7"/>
        <end position="26"/>
    </location>
</feature>
<feature type="transmembrane region" description="Helical" evidence="5">
    <location>
        <begin position="152"/>
        <end position="171"/>
    </location>
</feature>
<dbReference type="Pfam" id="PF03151">
    <property type="entry name" value="TPT"/>
    <property type="match status" value="1"/>
</dbReference>
<feature type="domain" description="Sugar phosphate transporter" evidence="6">
    <location>
        <begin position="10"/>
        <end position="298"/>
    </location>
</feature>
<evidence type="ECO:0000256" key="5">
    <source>
        <dbReference type="SAM" id="Phobius"/>
    </source>
</evidence>
<feature type="transmembrane region" description="Helical" evidence="5">
    <location>
        <begin position="268"/>
        <end position="291"/>
    </location>
</feature>
<evidence type="ECO:0000313" key="8">
    <source>
        <dbReference type="WBParaSite" id="PSAMB.scaffold5336size12002.g26399.t1"/>
    </source>
</evidence>
<sequence>MEAANHWAVMVFLIAAWYGFSLHLNVAVKEALIMYPDAHTLTMVQFIVAAVIGRVLQGMKLLSQPSLSPNCMRVRVLPIAVFFYLGNLCTNCALRSISVGFTHILKTLEPLCAIAITRIVLGESPSSAAWFGLITILCGVGTVIISDLNFSFLGMFFALSSNIFLPLRNVYSALLMNSEADRLSAFQLFFATTHLSAVIAICIQMFRWLIVSIVIPSETPTLNSIVNINLLITGLSFMMMHSTSYIILEHLQPITHAIMNCFKRAFIIFGSALVLGTGLSIGQIVGIGLALTGLHIYSRAKKAQGLKTWPVNKVIMCVSIITFGISLITASNGTFSPKLTLDSKTLLSIYLRKLNNSLGVIGSVLPHVPRKAVMAHDFPDPLAPTIHFLWLHPISMTDLALRNVIDLASRANTVVHCGSEECEAQIGSMKQKGMAVTGRTLVVPEICRDTPLYGWTRKHVFYKLQAGPNYPKQLTQVVALCVLFKSGGIYVDNSVALNANLDLTKLPKGPWVSDQLGLFHISHFPPNHELLLNMMNNYVPNYPPWWYKGTQWPSVYDFADVVKTDGTKLKTVNVAELGFVSRPVILPAGMRQYATMKYNLRNITQGINLGDEIQTFGGIQFLPHIDHFVTRDLLHTYKFDNNVTFFINAWIGDKRFDWPYQLYMDPIMVAIHLASHRYINSTKKIQYLK</sequence>
<dbReference type="AlphaFoldDB" id="A0A914WTG6"/>
<feature type="transmembrane region" description="Helical" evidence="5">
    <location>
        <begin position="311"/>
        <end position="330"/>
    </location>
</feature>
<dbReference type="GO" id="GO:0016020">
    <property type="term" value="C:membrane"/>
    <property type="evidence" value="ECO:0007669"/>
    <property type="project" value="UniProtKB-SubCell"/>
</dbReference>
<dbReference type="PANTHER" id="PTHR11132">
    <property type="entry name" value="SOLUTE CARRIER FAMILY 35"/>
    <property type="match status" value="1"/>
</dbReference>
<evidence type="ECO:0000256" key="3">
    <source>
        <dbReference type="ARBA" id="ARBA00022989"/>
    </source>
</evidence>
<keyword evidence="4 5" id="KW-0472">Membrane</keyword>
<evidence type="ECO:0000313" key="7">
    <source>
        <dbReference type="Proteomes" id="UP000887566"/>
    </source>
</evidence>
<evidence type="ECO:0000256" key="4">
    <source>
        <dbReference type="ARBA" id="ARBA00023136"/>
    </source>
</evidence>
<dbReference type="InterPro" id="IPR037185">
    <property type="entry name" value="EmrE-like"/>
</dbReference>
<feature type="transmembrane region" description="Helical" evidence="5">
    <location>
        <begin position="183"/>
        <end position="206"/>
    </location>
</feature>
<feature type="transmembrane region" description="Helical" evidence="5">
    <location>
        <begin position="128"/>
        <end position="146"/>
    </location>
</feature>
<proteinExistence type="predicted"/>
<protein>
    <submittedName>
        <fullName evidence="8">Sugar phosphate transporter domain-containing protein</fullName>
    </submittedName>
</protein>
<keyword evidence="7" id="KW-1185">Reference proteome</keyword>
<name>A0A914WTG6_9BILA</name>
<reference evidence="8" key="1">
    <citation type="submission" date="2022-11" db="UniProtKB">
        <authorList>
            <consortium name="WormBaseParasite"/>
        </authorList>
    </citation>
    <scope>IDENTIFICATION</scope>
</reference>
<accession>A0A914WTG6</accession>
<feature type="transmembrane region" description="Helical" evidence="5">
    <location>
        <begin position="38"/>
        <end position="56"/>
    </location>
</feature>
<evidence type="ECO:0000256" key="2">
    <source>
        <dbReference type="ARBA" id="ARBA00022692"/>
    </source>
</evidence>
<feature type="transmembrane region" description="Helical" evidence="5">
    <location>
        <begin position="226"/>
        <end position="248"/>
    </location>
</feature>
<feature type="transmembrane region" description="Helical" evidence="5">
    <location>
        <begin position="76"/>
        <end position="97"/>
    </location>
</feature>
<dbReference type="WBParaSite" id="PSAMB.scaffold5336size12002.g26399.t1">
    <property type="protein sequence ID" value="PSAMB.scaffold5336size12002.g26399.t1"/>
    <property type="gene ID" value="PSAMB.scaffold5336size12002.g26399"/>
</dbReference>
<dbReference type="InterPro" id="IPR004853">
    <property type="entry name" value="Sugar_P_trans_dom"/>
</dbReference>
<organism evidence="7 8">
    <name type="scientific">Plectus sambesii</name>
    <dbReference type="NCBI Taxonomy" id="2011161"/>
    <lineage>
        <taxon>Eukaryota</taxon>
        <taxon>Metazoa</taxon>
        <taxon>Ecdysozoa</taxon>
        <taxon>Nematoda</taxon>
        <taxon>Chromadorea</taxon>
        <taxon>Plectida</taxon>
        <taxon>Plectina</taxon>
        <taxon>Plectoidea</taxon>
        <taxon>Plectidae</taxon>
        <taxon>Plectus</taxon>
    </lineage>
</organism>
<evidence type="ECO:0000256" key="1">
    <source>
        <dbReference type="ARBA" id="ARBA00004141"/>
    </source>
</evidence>
<comment type="subcellular location">
    <subcellularLocation>
        <location evidence="1">Membrane</location>
        <topology evidence="1">Multi-pass membrane protein</topology>
    </subcellularLocation>
</comment>
<keyword evidence="3 5" id="KW-1133">Transmembrane helix</keyword>